<dbReference type="PANTHER" id="PTHR34980">
    <property type="entry name" value="INNER MEMBRANE PROTEIN-RELATED-RELATED"/>
    <property type="match status" value="1"/>
</dbReference>
<dbReference type="InterPro" id="IPR008523">
    <property type="entry name" value="DUF805"/>
</dbReference>
<comment type="caution">
    <text evidence="2">The sequence shown here is derived from an EMBL/GenBank/DDBJ whole genome shotgun (WGS) entry which is preliminary data.</text>
</comment>
<dbReference type="Proteomes" id="UP000686327">
    <property type="component" value="Unassembled WGS sequence"/>
</dbReference>
<evidence type="ECO:0000256" key="1">
    <source>
        <dbReference type="SAM" id="Phobius"/>
    </source>
</evidence>
<sequence>MDWYFKALRNYLGFSGRARRKEYWMFHLVNFILAGVLSVLDRMLGLHIYKDEGALTTIYSILVFLPLWAVQFRRLHDTDRSAWWLLLLLIPVIGWLIILAFNCQNGTPGVNRFGVDPKVTDTFKVAGSL</sequence>
<dbReference type="PANTHER" id="PTHR34980:SF2">
    <property type="entry name" value="INNER MEMBRANE PROTEIN YHAH-RELATED"/>
    <property type="match status" value="1"/>
</dbReference>
<reference evidence="3" key="1">
    <citation type="submission" date="2023-07" db="EMBL/GenBank/DDBJ databases">
        <title>Cedecea davisae an AmpC producer and its therapeutic implications.</title>
        <authorList>
            <person name="Notter J."/>
        </authorList>
    </citation>
    <scope>NUCLEOTIDE SEQUENCE [LARGE SCALE GENOMIC DNA]</scope>
    <source>
        <strain evidence="3">1</strain>
    </source>
</reference>
<name>A0ABS6DEQ8_9ENTR</name>
<dbReference type="Pfam" id="PF05656">
    <property type="entry name" value="DUF805"/>
    <property type="match status" value="1"/>
</dbReference>
<evidence type="ECO:0000313" key="2">
    <source>
        <dbReference type="EMBL" id="MBU4681552.1"/>
    </source>
</evidence>
<gene>
    <name evidence="2" type="ORF">KC222_05970</name>
</gene>
<keyword evidence="1" id="KW-1133">Transmembrane helix</keyword>
<evidence type="ECO:0000313" key="3">
    <source>
        <dbReference type="Proteomes" id="UP000686327"/>
    </source>
</evidence>
<feature type="transmembrane region" description="Helical" evidence="1">
    <location>
        <begin position="23"/>
        <end position="40"/>
    </location>
</feature>
<accession>A0ABS6DEQ8</accession>
<feature type="transmembrane region" description="Helical" evidence="1">
    <location>
        <begin position="52"/>
        <end position="70"/>
    </location>
</feature>
<keyword evidence="1" id="KW-0812">Transmembrane</keyword>
<protein>
    <submittedName>
        <fullName evidence="2">DUF805 domain-containing protein</fullName>
    </submittedName>
</protein>
<proteinExistence type="predicted"/>
<feature type="transmembrane region" description="Helical" evidence="1">
    <location>
        <begin position="82"/>
        <end position="101"/>
    </location>
</feature>
<keyword evidence="3" id="KW-1185">Reference proteome</keyword>
<dbReference type="RefSeq" id="WP_216374998.1">
    <property type="nucleotide sequence ID" value="NZ_JAGRYT010000042.1"/>
</dbReference>
<keyword evidence="1" id="KW-0472">Membrane</keyword>
<organism evidence="2 3">
    <name type="scientific">Cedecea davisae</name>
    <dbReference type="NCBI Taxonomy" id="158484"/>
    <lineage>
        <taxon>Bacteria</taxon>
        <taxon>Pseudomonadati</taxon>
        <taxon>Pseudomonadota</taxon>
        <taxon>Gammaproteobacteria</taxon>
        <taxon>Enterobacterales</taxon>
        <taxon>Enterobacteriaceae</taxon>
        <taxon>Cedecea</taxon>
    </lineage>
</organism>
<dbReference type="EMBL" id="JAGRYU010000010">
    <property type="protein sequence ID" value="MBU4681552.1"/>
    <property type="molecule type" value="Genomic_DNA"/>
</dbReference>